<gene>
    <name evidence="1" type="ORF">QVD17_01955</name>
</gene>
<organism evidence="1 2">
    <name type="scientific">Tagetes erecta</name>
    <name type="common">African marigold</name>
    <dbReference type="NCBI Taxonomy" id="13708"/>
    <lineage>
        <taxon>Eukaryota</taxon>
        <taxon>Viridiplantae</taxon>
        <taxon>Streptophyta</taxon>
        <taxon>Embryophyta</taxon>
        <taxon>Tracheophyta</taxon>
        <taxon>Spermatophyta</taxon>
        <taxon>Magnoliopsida</taxon>
        <taxon>eudicotyledons</taxon>
        <taxon>Gunneridae</taxon>
        <taxon>Pentapetalae</taxon>
        <taxon>asterids</taxon>
        <taxon>campanulids</taxon>
        <taxon>Asterales</taxon>
        <taxon>Asteraceae</taxon>
        <taxon>Asteroideae</taxon>
        <taxon>Heliantheae alliance</taxon>
        <taxon>Tageteae</taxon>
        <taxon>Tagetes</taxon>
    </lineage>
</organism>
<name>A0AAD8L7B4_TARER</name>
<reference evidence="1" key="1">
    <citation type="journal article" date="2023" name="bioRxiv">
        <title>Improved chromosome-level genome assembly for marigold (Tagetes erecta).</title>
        <authorList>
            <person name="Jiang F."/>
            <person name="Yuan L."/>
            <person name="Wang S."/>
            <person name="Wang H."/>
            <person name="Xu D."/>
            <person name="Wang A."/>
            <person name="Fan W."/>
        </authorList>
    </citation>
    <scope>NUCLEOTIDE SEQUENCE</scope>
    <source>
        <strain evidence="1">WSJ</strain>
        <tissue evidence="1">Leaf</tissue>
    </source>
</reference>
<dbReference type="AlphaFoldDB" id="A0AAD8L7B4"/>
<evidence type="ECO:0000313" key="1">
    <source>
        <dbReference type="EMBL" id="KAK1436177.1"/>
    </source>
</evidence>
<accession>A0AAD8L7B4</accession>
<evidence type="ECO:0000313" key="2">
    <source>
        <dbReference type="Proteomes" id="UP001229421"/>
    </source>
</evidence>
<dbReference type="Proteomes" id="UP001229421">
    <property type="component" value="Unassembled WGS sequence"/>
</dbReference>
<protein>
    <submittedName>
        <fullName evidence="1">Uncharacterized protein</fullName>
    </submittedName>
</protein>
<sequence length="67" mass="7352">MAWNCEKYYLYKGRVVNAMYGLSKIGLASWGFALTLISCSSHDAAFHSISVTVSGGSKTWVKMSNLI</sequence>
<proteinExistence type="predicted"/>
<dbReference type="EMBL" id="JAUHHV010000001">
    <property type="protein sequence ID" value="KAK1436177.1"/>
    <property type="molecule type" value="Genomic_DNA"/>
</dbReference>
<keyword evidence="2" id="KW-1185">Reference proteome</keyword>
<comment type="caution">
    <text evidence="1">The sequence shown here is derived from an EMBL/GenBank/DDBJ whole genome shotgun (WGS) entry which is preliminary data.</text>
</comment>